<feature type="domain" description="At1g61320/AtMIF1 LRR" evidence="1">
    <location>
        <begin position="12"/>
        <end position="112"/>
    </location>
</feature>
<sequence length="117" mass="13083">MNLFDYSIDVSHMVCFPSLKSLCHTQVDLFDKEYLPLLLANCPALEDLTLERYHDDNIGAVSINVPSLKALSIHIESGCSSDGVEIVAPSLTYINLEDRSNKHLLIENMLKLEVAIH</sequence>
<gene>
    <name evidence="2" type="ORF">V5N11_013968</name>
</gene>
<evidence type="ECO:0000313" key="3">
    <source>
        <dbReference type="Proteomes" id="UP001558713"/>
    </source>
</evidence>
<protein>
    <submittedName>
        <fullName evidence="2">FBD-associated F-box protein</fullName>
    </submittedName>
</protein>
<dbReference type="Proteomes" id="UP001558713">
    <property type="component" value="Unassembled WGS sequence"/>
</dbReference>
<dbReference type="InterPro" id="IPR055357">
    <property type="entry name" value="LRR_At1g61320_AtMIF1"/>
</dbReference>
<dbReference type="InterPro" id="IPR032675">
    <property type="entry name" value="LRR_dom_sf"/>
</dbReference>
<accession>A0ABD1AU54</accession>
<evidence type="ECO:0000313" key="2">
    <source>
        <dbReference type="EMBL" id="KAL1207794.1"/>
    </source>
</evidence>
<dbReference type="Gene3D" id="3.80.10.10">
    <property type="entry name" value="Ribonuclease Inhibitor"/>
    <property type="match status" value="1"/>
</dbReference>
<dbReference type="SUPFAM" id="SSF52047">
    <property type="entry name" value="RNI-like"/>
    <property type="match status" value="1"/>
</dbReference>
<dbReference type="EMBL" id="JBANAX010000465">
    <property type="protein sequence ID" value="KAL1207794.1"/>
    <property type="molecule type" value="Genomic_DNA"/>
</dbReference>
<comment type="caution">
    <text evidence="2">The sequence shown here is derived from an EMBL/GenBank/DDBJ whole genome shotgun (WGS) entry which is preliminary data.</text>
</comment>
<organism evidence="2 3">
    <name type="scientific">Cardamine amara subsp. amara</name>
    <dbReference type="NCBI Taxonomy" id="228776"/>
    <lineage>
        <taxon>Eukaryota</taxon>
        <taxon>Viridiplantae</taxon>
        <taxon>Streptophyta</taxon>
        <taxon>Embryophyta</taxon>
        <taxon>Tracheophyta</taxon>
        <taxon>Spermatophyta</taxon>
        <taxon>Magnoliopsida</taxon>
        <taxon>eudicotyledons</taxon>
        <taxon>Gunneridae</taxon>
        <taxon>Pentapetalae</taxon>
        <taxon>rosids</taxon>
        <taxon>malvids</taxon>
        <taxon>Brassicales</taxon>
        <taxon>Brassicaceae</taxon>
        <taxon>Cardamineae</taxon>
        <taxon>Cardamine</taxon>
    </lineage>
</organism>
<proteinExistence type="predicted"/>
<name>A0ABD1AU54_CARAN</name>
<dbReference type="PANTHER" id="PTHR31900:SF28">
    <property type="entry name" value="FBD DOMAIN-CONTAINING PROTEIN"/>
    <property type="match status" value="1"/>
</dbReference>
<reference evidence="2 3" key="1">
    <citation type="submission" date="2024-04" db="EMBL/GenBank/DDBJ databases">
        <title>Genome assembly C_amara_ONT_v2.</title>
        <authorList>
            <person name="Yant L."/>
            <person name="Moore C."/>
            <person name="Slenker M."/>
        </authorList>
    </citation>
    <scope>NUCLEOTIDE SEQUENCE [LARGE SCALE GENOMIC DNA]</scope>
    <source>
        <tissue evidence="2">Leaf</tissue>
    </source>
</reference>
<dbReference type="PANTHER" id="PTHR31900">
    <property type="entry name" value="F-BOX/RNI SUPERFAMILY PROTEIN-RELATED"/>
    <property type="match status" value="1"/>
</dbReference>
<keyword evidence="3" id="KW-1185">Reference proteome</keyword>
<dbReference type="AlphaFoldDB" id="A0ABD1AU54"/>
<dbReference type="Pfam" id="PF23622">
    <property type="entry name" value="LRR_At1g61320_AtMIF1"/>
    <property type="match status" value="1"/>
</dbReference>
<evidence type="ECO:0000259" key="1">
    <source>
        <dbReference type="Pfam" id="PF23622"/>
    </source>
</evidence>
<dbReference type="InterPro" id="IPR050232">
    <property type="entry name" value="FBL13/AtMIF1-like"/>
</dbReference>